<gene>
    <name evidence="1" type="ORF">ACFPK2_13640</name>
</gene>
<proteinExistence type="predicted"/>
<sequence length="174" mass="18740">MPLLDRNGAREDGWTRSEGAAVGNIPAVIVPWDSLADALAQQGDGRNIGVLIPNSLAISALAPFLPRLALVAIGFPAYSDGRGFSLARQLRRAGFAGELRASGPLIPDQFAYALACGFDTIELPQANAERQPLEQWLRARDSYSLTYQRGYGTPDRNILDRRRAARAAAAPGPR</sequence>
<evidence type="ECO:0000313" key="2">
    <source>
        <dbReference type="Proteomes" id="UP001595976"/>
    </source>
</evidence>
<dbReference type="InterPro" id="IPR008318">
    <property type="entry name" value="UCP030820"/>
</dbReference>
<dbReference type="EMBL" id="JBHSLI010000005">
    <property type="protein sequence ID" value="MFC5294030.1"/>
    <property type="molecule type" value="Genomic_DNA"/>
</dbReference>
<dbReference type="Pfam" id="PF06073">
    <property type="entry name" value="DUF934"/>
    <property type="match status" value="1"/>
</dbReference>
<keyword evidence="2" id="KW-1185">Reference proteome</keyword>
<reference evidence="2" key="1">
    <citation type="journal article" date="2019" name="Int. J. Syst. Evol. Microbiol.">
        <title>The Global Catalogue of Microorganisms (GCM) 10K type strain sequencing project: providing services to taxonomists for standard genome sequencing and annotation.</title>
        <authorList>
            <consortium name="The Broad Institute Genomics Platform"/>
            <consortium name="The Broad Institute Genome Sequencing Center for Infectious Disease"/>
            <person name="Wu L."/>
            <person name="Ma J."/>
        </authorList>
    </citation>
    <scope>NUCLEOTIDE SEQUENCE [LARGE SCALE GENOMIC DNA]</scope>
    <source>
        <strain evidence="2">CGMCC 1.15643</strain>
    </source>
</reference>
<organism evidence="1 2">
    <name type="scientific">Bosea minatitlanensis</name>
    <dbReference type="NCBI Taxonomy" id="128782"/>
    <lineage>
        <taxon>Bacteria</taxon>
        <taxon>Pseudomonadati</taxon>
        <taxon>Pseudomonadota</taxon>
        <taxon>Alphaproteobacteria</taxon>
        <taxon>Hyphomicrobiales</taxon>
        <taxon>Boseaceae</taxon>
        <taxon>Bosea</taxon>
    </lineage>
</organism>
<protein>
    <submittedName>
        <fullName evidence="1">DUF934 domain-containing protein</fullName>
    </submittedName>
</protein>
<comment type="caution">
    <text evidence="1">The sequence shown here is derived from an EMBL/GenBank/DDBJ whole genome shotgun (WGS) entry which is preliminary data.</text>
</comment>
<name>A0ABW0F6A6_9HYPH</name>
<dbReference type="Proteomes" id="UP001595976">
    <property type="component" value="Unassembled WGS sequence"/>
</dbReference>
<accession>A0ABW0F6A6</accession>
<dbReference type="RefSeq" id="WP_158443719.1">
    <property type="nucleotide sequence ID" value="NZ_JAOAOS010000005.1"/>
</dbReference>
<evidence type="ECO:0000313" key="1">
    <source>
        <dbReference type="EMBL" id="MFC5294030.1"/>
    </source>
</evidence>